<feature type="domain" description="Major facilitator superfamily (MFS) profile" evidence="9">
    <location>
        <begin position="43"/>
        <end position="421"/>
    </location>
</feature>
<comment type="similarity">
    <text evidence="2 8">Belongs to the major facilitator superfamily. Bcr/CmlA family.</text>
</comment>
<feature type="transmembrane region" description="Helical" evidence="8">
    <location>
        <begin position="39"/>
        <end position="58"/>
    </location>
</feature>
<protein>
    <recommendedName>
        <fullName evidence="8">Bcr/CflA family efflux transporter</fullName>
    </recommendedName>
</protein>
<evidence type="ECO:0000256" key="8">
    <source>
        <dbReference type="RuleBase" id="RU365088"/>
    </source>
</evidence>
<proteinExistence type="inferred from homology"/>
<keyword evidence="5 8" id="KW-0812">Transmembrane</keyword>
<dbReference type="PROSITE" id="PS00216">
    <property type="entry name" value="SUGAR_TRANSPORT_1"/>
    <property type="match status" value="1"/>
</dbReference>
<dbReference type="CDD" id="cd17320">
    <property type="entry name" value="MFS_MdfA_MDR_like"/>
    <property type="match status" value="1"/>
</dbReference>
<dbReference type="EMBL" id="SAUW01000001">
    <property type="protein sequence ID" value="RWR15352.1"/>
    <property type="molecule type" value="Genomic_DNA"/>
</dbReference>
<dbReference type="InterPro" id="IPR036259">
    <property type="entry name" value="MFS_trans_sf"/>
</dbReference>
<dbReference type="InterPro" id="IPR005829">
    <property type="entry name" value="Sugar_transporter_CS"/>
</dbReference>
<keyword evidence="4" id="KW-1003">Cell membrane</keyword>
<feature type="transmembrane region" description="Helical" evidence="8">
    <location>
        <begin position="195"/>
        <end position="217"/>
    </location>
</feature>
<keyword evidence="8" id="KW-0997">Cell inner membrane</keyword>
<feature type="transmembrane region" description="Helical" evidence="8">
    <location>
        <begin position="398"/>
        <end position="419"/>
    </location>
</feature>
<keyword evidence="11" id="KW-1185">Reference proteome</keyword>
<dbReference type="Pfam" id="PF07690">
    <property type="entry name" value="MFS_1"/>
    <property type="match status" value="1"/>
</dbReference>
<feature type="transmembrane region" description="Helical" evidence="8">
    <location>
        <begin position="78"/>
        <end position="97"/>
    </location>
</feature>
<dbReference type="GO" id="GO:0005886">
    <property type="term" value="C:plasma membrane"/>
    <property type="evidence" value="ECO:0007669"/>
    <property type="project" value="UniProtKB-SubCell"/>
</dbReference>
<evidence type="ECO:0000256" key="3">
    <source>
        <dbReference type="ARBA" id="ARBA00022448"/>
    </source>
</evidence>
<feature type="transmembrane region" description="Helical" evidence="8">
    <location>
        <begin position="245"/>
        <end position="262"/>
    </location>
</feature>
<evidence type="ECO:0000313" key="11">
    <source>
        <dbReference type="Proteomes" id="UP000285710"/>
    </source>
</evidence>
<dbReference type="InterPro" id="IPR011701">
    <property type="entry name" value="MFS"/>
</dbReference>
<evidence type="ECO:0000256" key="1">
    <source>
        <dbReference type="ARBA" id="ARBA00004651"/>
    </source>
</evidence>
<evidence type="ECO:0000256" key="5">
    <source>
        <dbReference type="ARBA" id="ARBA00022692"/>
    </source>
</evidence>
<feature type="transmembrane region" description="Helical" evidence="8">
    <location>
        <begin position="370"/>
        <end position="392"/>
    </location>
</feature>
<dbReference type="Gene3D" id="1.20.1720.10">
    <property type="entry name" value="Multidrug resistance protein D"/>
    <property type="match status" value="1"/>
</dbReference>
<reference evidence="10 11" key="2">
    <citation type="submission" date="2019-01" db="EMBL/GenBank/DDBJ databases">
        <authorList>
            <person name="Li Y."/>
        </authorList>
    </citation>
    <scope>NUCLEOTIDE SEQUENCE [LARGE SCALE GENOMIC DNA]</scope>
    <source>
        <strain evidence="10 11">2D-5</strain>
    </source>
</reference>
<keyword evidence="6 8" id="KW-1133">Transmembrane helix</keyword>
<sequence>MRYSLVDGIRSVQSKAMTATQAGQMPTETFPDTPATERATAGVLALLMALTALGQLATNIVVPSLRDIARGVALPDESVGLILSMVLLGLAVGQLVVGPLSDRIGRRPVLIGGLAIYLLGSIGATFASDGLLLLAARLVQGLGASASLALPRAIARDRYTGPEFMRTMSLLTMAMAVTPGLAPVFGGLIADLANWRIALASTILAGAVALAAVTVSLPETHHQRTENGGPRAMLSAYAHVLRNRVFLAYALMSGAAIGGAYSEVSGAQQFYTGEFGWTPARLSLATACYAAAAFCGGILSRYIRASHRVRIGVGLIVAAPIVLLALRGAGANHPAIMLCLIVVSQIGMGIMIGVAIGAALVALDRSVGTASAVLGAIHMTMGAAGAAIVTAIPTAASWSIPVTMLAFGLLAVLAQRIAARA</sequence>
<feature type="transmembrane region" description="Helical" evidence="8">
    <location>
        <begin position="167"/>
        <end position="189"/>
    </location>
</feature>
<dbReference type="GO" id="GO:1990961">
    <property type="term" value="P:xenobiotic detoxification by transmembrane export across the plasma membrane"/>
    <property type="evidence" value="ECO:0007669"/>
    <property type="project" value="InterPro"/>
</dbReference>
<reference evidence="10 11" key="1">
    <citation type="submission" date="2019-01" db="EMBL/GenBank/DDBJ databases">
        <title>Sinorhodobacter populi sp. nov. isolated from the symptomatic bark tissue of Populus euramericana canker.</title>
        <authorList>
            <person name="Xu G."/>
        </authorList>
    </citation>
    <scope>NUCLEOTIDE SEQUENCE [LARGE SCALE GENOMIC DNA]</scope>
    <source>
        <strain evidence="10 11">2D-5</strain>
    </source>
</reference>
<feature type="transmembrane region" description="Helical" evidence="8">
    <location>
        <begin position="109"/>
        <end position="128"/>
    </location>
</feature>
<keyword evidence="3 8" id="KW-0813">Transport</keyword>
<gene>
    <name evidence="10" type="ORF">D2T33_00295</name>
</gene>
<feature type="transmembrane region" description="Helical" evidence="8">
    <location>
        <begin position="335"/>
        <end position="363"/>
    </location>
</feature>
<dbReference type="InterPro" id="IPR020846">
    <property type="entry name" value="MFS_dom"/>
</dbReference>
<dbReference type="PANTHER" id="PTHR23502:SF132">
    <property type="entry name" value="POLYAMINE TRANSPORTER 2-RELATED"/>
    <property type="match status" value="1"/>
</dbReference>
<dbReference type="PROSITE" id="PS50850">
    <property type="entry name" value="MFS"/>
    <property type="match status" value="1"/>
</dbReference>
<dbReference type="PANTHER" id="PTHR23502">
    <property type="entry name" value="MAJOR FACILITATOR SUPERFAMILY"/>
    <property type="match status" value="1"/>
</dbReference>
<dbReference type="AlphaFoldDB" id="A0A443J4E0"/>
<evidence type="ECO:0000259" key="9">
    <source>
        <dbReference type="PROSITE" id="PS50850"/>
    </source>
</evidence>
<feature type="transmembrane region" description="Helical" evidence="8">
    <location>
        <begin position="282"/>
        <end position="299"/>
    </location>
</feature>
<dbReference type="PRINTS" id="PR01036">
    <property type="entry name" value="TCRTETB"/>
</dbReference>
<keyword evidence="7 8" id="KW-0472">Membrane</keyword>
<comment type="caution">
    <text evidence="10">The sequence shown here is derived from an EMBL/GenBank/DDBJ whole genome shotgun (WGS) entry which is preliminary data.</text>
</comment>
<feature type="transmembrane region" description="Helical" evidence="8">
    <location>
        <begin position="134"/>
        <end position="155"/>
    </location>
</feature>
<evidence type="ECO:0000256" key="7">
    <source>
        <dbReference type="ARBA" id="ARBA00023136"/>
    </source>
</evidence>
<accession>A0A443J4E0</accession>
<name>A0A443J4E0_9RHOB</name>
<comment type="subcellular location">
    <subcellularLocation>
        <location evidence="8">Cell inner membrane</location>
        <topology evidence="8">Multi-pass membrane protein</topology>
    </subcellularLocation>
    <subcellularLocation>
        <location evidence="1">Cell membrane</location>
        <topology evidence="1">Multi-pass membrane protein</topology>
    </subcellularLocation>
</comment>
<evidence type="ECO:0000256" key="4">
    <source>
        <dbReference type="ARBA" id="ARBA00022475"/>
    </source>
</evidence>
<dbReference type="Proteomes" id="UP000285710">
    <property type="component" value="Unassembled WGS sequence"/>
</dbReference>
<evidence type="ECO:0000256" key="6">
    <source>
        <dbReference type="ARBA" id="ARBA00022989"/>
    </source>
</evidence>
<organism evidence="10 11">
    <name type="scientific">Paenirhodobacter populi</name>
    <dbReference type="NCBI Taxonomy" id="2306993"/>
    <lineage>
        <taxon>Bacteria</taxon>
        <taxon>Pseudomonadati</taxon>
        <taxon>Pseudomonadota</taxon>
        <taxon>Alphaproteobacteria</taxon>
        <taxon>Rhodobacterales</taxon>
        <taxon>Rhodobacter group</taxon>
        <taxon>Paenirhodobacter</taxon>
    </lineage>
</organism>
<evidence type="ECO:0000313" key="10">
    <source>
        <dbReference type="EMBL" id="RWR15352.1"/>
    </source>
</evidence>
<dbReference type="InterPro" id="IPR004812">
    <property type="entry name" value="Efflux_drug-R_Bcr/CmlA"/>
</dbReference>
<evidence type="ECO:0000256" key="2">
    <source>
        <dbReference type="ARBA" id="ARBA00006236"/>
    </source>
</evidence>
<dbReference type="GO" id="GO:0042910">
    <property type="term" value="F:xenobiotic transmembrane transporter activity"/>
    <property type="evidence" value="ECO:0007669"/>
    <property type="project" value="InterPro"/>
</dbReference>
<feature type="transmembrane region" description="Helical" evidence="8">
    <location>
        <begin position="311"/>
        <end position="329"/>
    </location>
</feature>
<dbReference type="SUPFAM" id="SSF103473">
    <property type="entry name" value="MFS general substrate transporter"/>
    <property type="match status" value="1"/>
</dbReference>
<dbReference type="NCBIfam" id="TIGR00710">
    <property type="entry name" value="efflux_Bcr_CflA"/>
    <property type="match status" value="1"/>
</dbReference>